<keyword evidence="2" id="KW-1185">Reference proteome</keyword>
<name>A0A511DJK9_9PSEU</name>
<evidence type="ECO:0000313" key="2">
    <source>
        <dbReference type="Proteomes" id="UP000321685"/>
    </source>
</evidence>
<accession>A0A511DJK9</accession>
<dbReference type="Proteomes" id="UP000321685">
    <property type="component" value="Unassembled WGS sequence"/>
</dbReference>
<proteinExistence type="predicted"/>
<evidence type="ECO:0008006" key="3">
    <source>
        <dbReference type="Google" id="ProtNLM"/>
    </source>
</evidence>
<comment type="caution">
    <text evidence="1">The sequence shown here is derived from an EMBL/GenBank/DDBJ whole genome shotgun (WGS) entry which is preliminary data.</text>
</comment>
<dbReference type="AlphaFoldDB" id="A0A511DJK9"/>
<organism evidence="1 2">
    <name type="scientific">Pseudonocardia sulfidoxydans NBRC 16205</name>
    <dbReference type="NCBI Taxonomy" id="1223511"/>
    <lineage>
        <taxon>Bacteria</taxon>
        <taxon>Bacillati</taxon>
        <taxon>Actinomycetota</taxon>
        <taxon>Actinomycetes</taxon>
        <taxon>Pseudonocardiales</taxon>
        <taxon>Pseudonocardiaceae</taxon>
        <taxon>Pseudonocardia</taxon>
    </lineage>
</organism>
<reference evidence="1 2" key="1">
    <citation type="submission" date="2019-07" db="EMBL/GenBank/DDBJ databases">
        <title>Whole genome shotgun sequence of Pseudonocardia sulfidoxydans NBRC 16205.</title>
        <authorList>
            <person name="Hosoyama A."/>
            <person name="Uohara A."/>
            <person name="Ohji S."/>
            <person name="Ichikawa N."/>
        </authorList>
    </citation>
    <scope>NUCLEOTIDE SEQUENCE [LARGE SCALE GENOMIC DNA]</scope>
    <source>
        <strain evidence="1 2">NBRC 16205</strain>
    </source>
</reference>
<dbReference type="EMBL" id="BJVJ01000037">
    <property type="protein sequence ID" value="GEL24607.1"/>
    <property type="molecule type" value="Genomic_DNA"/>
</dbReference>
<gene>
    <name evidence="1" type="ORF">PSU4_35610</name>
</gene>
<protein>
    <recommendedName>
        <fullName evidence="3">DUF1871 domain-containing protein</fullName>
    </recommendedName>
</protein>
<evidence type="ECO:0000313" key="1">
    <source>
        <dbReference type="EMBL" id="GEL24607.1"/>
    </source>
</evidence>
<sequence>MAEHRGGDTTSARATAIRALLNEWDFIGVVPHGVRDEYDCLILELGEHLDRGAGADEVQAYLSAELVTHFGLSGGRTPAGDEFVVGLLALGT</sequence>
<dbReference type="RefSeq" id="WP_246115184.1">
    <property type="nucleotide sequence ID" value="NZ_BJVJ01000037.1"/>
</dbReference>